<evidence type="ECO:0008006" key="5">
    <source>
        <dbReference type="Google" id="ProtNLM"/>
    </source>
</evidence>
<keyword evidence="2" id="KW-0732">Signal</keyword>
<reference evidence="4" key="1">
    <citation type="journal article" date="2019" name="Int. J. Syst. Evol. Microbiol.">
        <title>The Global Catalogue of Microorganisms (GCM) 10K type strain sequencing project: providing services to taxonomists for standard genome sequencing and annotation.</title>
        <authorList>
            <consortium name="The Broad Institute Genomics Platform"/>
            <consortium name="The Broad Institute Genome Sequencing Center for Infectious Disease"/>
            <person name="Wu L."/>
            <person name="Ma J."/>
        </authorList>
    </citation>
    <scope>NUCLEOTIDE SEQUENCE [LARGE SCALE GENOMIC DNA]</scope>
    <source>
        <strain evidence="4">TISTR 1514</strain>
    </source>
</reference>
<feature type="compositionally biased region" description="Polar residues" evidence="1">
    <location>
        <begin position="45"/>
        <end position="63"/>
    </location>
</feature>
<dbReference type="EMBL" id="JBHUNE010000003">
    <property type="protein sequence ID" value="MFD2757910.1"/>
    <property type="molecule type" value="Genomic_DNA"/>
</dbReference>
<evidence type="ECO:0000256" key="1">
    <source>
        <dbReference type="SAM" id="MobiDB-lite"/>
    </source>
</evidence>
<accession>A0ABW5UXD3</accession>
<dbReference type="Proteomes" id="UP001597492">
    <property type="component" value="Unassembled WGS sequence"/>
</dbReference>
<dbReference type="PROSITE" id="PS51257">
    <property type="entry name" value="PROKAR_LIPOPROTEIN"/>
    <property type="match status" value="1"/>
</dbReference>
<gene>
    <name evidence="3" type="ORF">ACFSW7_05915</name>
</gene>
<comment type="caution">
    <text evidence="3">The sequence shown here is derived from an EMBL/GenBank/DDBJ whole genome shotgun (WGS) entry which is preliminary data.</text>
</comment>
<feature type="signal peptide" evidence="2">
    <location>
        <begin position="1"/>
        <end position="24"/>
    </location>
</feature>
<sequence>MTRRTGPIALALTSLFLLTACSGAADPDPAANDPGASEPPGASVDETTQAEPTATSAPDSSLPLSCPGVMASDDAFELSMTGWGLKEQVAVTGGEFQLDPTGASGATTPVDRGLSCSIYGADYEVGVTFSYFETSERFDGLIADLEANGYALVDTETDRADFYRLEESPEVGHGFDQFAVIGSGWAVVGWSALDHDLTPSLFTGQFHDVDPNDYLASDQGTLGCSMFLGEQRSDDPATQVPIAEAHQLSVLRGGDRALTTNRDHESENFDVLCDQIVWHEAESAPESSGDAIATTPECEIFQRGERDFIADCGDAGYAEVAASELTATQVRTPAFRGFDE</sequence>
<proteinExistence type="predicted"/>
<evidence type="ECO:0000313" key="4">
    <source>
        <dbReference type="Proteomes" id="UP001597492"/>
    </source>
</evidence>
<organism evidence="3 4">
    <name type="scientific">Gulosibacter faecalis</name>
    <dbReference type="NCBI Taxonomy" id="272240"/>
    <lineage>
        <taxon>Bacteria</taxon>
        <taxon>Bacillati</taxon>
        <taxon>Actinomycetota</taxon>
        <taxon>Actinomycetes</taxon>
        <taxon>Micrococcales</taxon>
        <taxon>Microbacteriaceae</taxon>
        <taxon>Gulosibacter</taxon>
    </lineage>
</organism>
<dbReference type="RefSeq" id="WP_019619775.1">
    <property type="nucleotide sequence ID" value="NZ_JBHUNE010000003.1"/>
</dbReference>
<evidence type="ECO:0000313" key="3">
    <source>
        <dbReference type="EMBL" id="MFD2757910.1"/>
    </source>
</evidence>
<name>A0ABW5UXD3_9MICO</name>
<evidence type="ECO:0000256" key="2">
    <source>
        <dbReference type="SAM" id="SignalP"/>
    </source>
</evidence>
<keyword evidence="4" id="KW-1185">Reference proteome</keyword>
<protein>
    <recommendedName>
        <fullName evidence="5">Septum formation-related domain-containing protein</fullName>
    </recommendedName>
</protein>
<feature type="compositionally biased region" description="Low complexity" evidence="1">
    <location>
        <begin position="23"/>
        <end position="36"/>
    </location>
</feature>
<feature type="chain" id="PRO_5045733656" description="Septum formation-related domain-containing protein" evidence="2">
    <location>
        <begin position="25"/>
        <end position="340"/>
    </location>
</feature>
<feature type="region of interest" description="Disordered" evidence="1">
    <location>
        <begin position="23"/>
        <end position="64"/>
    </location>
</feature>